<gene>
    <name evidence="1" type="ORF">HaLaN_14272</name>
</gene>
<reference evidence="1 2" key="1">
    <citation type="submission" date="2020-02" db="EMBL/GenBank/DDBJ databases">
        <title>Draft genome sequence of Haematococcus lacustris strain NIES-144.</title>
        <authorList>
            <person name="Morimoto D."/>
            <person name="Nakagawa S."/>
            <person name="Yoshida T."/>
            <person name="Sawayama S."/>
        </authorList>
    </citation>
    <scope>NUCLEOTIDE SEQUENCE [LARGE SCALE GENOMIC DNA]</scope>
    <source>
        <strain evidence="1 2">NIES-144</strain>
    </source>
</reference>
<dbReference type="GO" id="GO:0016301">
    <property type="term" value="F:kinase activity"/>
    <property type="evidence" value="ECO:0007669"/>
    <property type="project" value="UniProtKB-KW"/>
</dbReference>
<protein>
    <submittedName>
        <fullName evidence="1">Protein kinase domain-containing protein</fullName>
    </submittedName>
</protein>
<proteinExistence type="predicted"/>
<dbReference type="AlphaFoldDB" id="A0A699ZFD1"/>
<comment type="caution">
    <text evidence="1">The sequence shown here is derived from an EMBL/GenBank/DDBJ whole genome shotgun (WGS) entry which is preliminary data.</text>
</comment>
<sequence length="180" mass="19691">MADDGVLMGTMAGATQTMVNMGTMNLGITSQGSFRAAAGSNPWALDDPDYEDDFEEYNPLALDDQETRNEKCKILSNMEDLVIAPGQGGLPNEDQQVREKVGVSARSSKAAALRDRCKQALGHHFASVYAYLRRVRSQEAASIDEAGVQRALHELVGQDKALLQGCFLTDQLVFQEMMFV</sequence>
<dbReference type="EMBL" id="BLLF01001175">
    <property type="protein sequence ID" value="GFH17604.1"/>
    <property type="molecule type" value="Genomic_DNA"/>
</dbReference>
<keyword evidence="2" id="KW-1185">Reference proteome</keyword>
<keyword evidence="1" id="KW-0418">Kinase</keyword>
<evidence type="ECO:0000313" key="1">
    <source>
        <dbReference type="EMBL" id="GFH17604.1"/>
    </source>
</evidence>
<organism evidence="1 2">
    <name type="scientific">Haematococcus lacustris</name>
    <name type="common">Green alga</name>
    <name type="synonym">Haematococcus pluvialis</name>
    <dbReference type="NCBI Taxonomy" id="44745"/>
    <lineage>
        <taxon>Eukaryota</taxon>
        <taxon>Viridiplantae</taxon>
        <taxon>Chlorophyta</taxon>
        <taxon>core chlorophytes</taxon>
        <taxon>Chlorophyceae</taxon>
        <taxon>CS clade</taxon>
        <taxon>Chlamydomonadales</taxon>
        <taxon>Haematococcaceae</taxon>
        <taxon>Haematococcus</taxon>
    </lineage>
</organism>
<keyword evidence="1" id="KW-0808">Transferase</keyword>
<name>A0A699ZFD1_HAELA</name>
<accession>A0A699ZFD1</accession>
<dbReference type="Proteomes" id="UP000485058">
    <property type="component" value="Unassembled WGS sequence"/>
</dbReference>
<evidence type="ECO:0000313" key="2">
    <source>
        <dbReference type="Proteomes" id="UP000485058"/>
    </source>
</evidence>